<dbReference type="Proteomes" id="UP000433652">
    <property type="component" value="Unassembled WGS sequence"/>
</dbReference>
<gene>
    <name evidence="2" type="ORF">GRI89_05890</name>
</gene>
<name>A0A6I4SUD4_9SPHN</name>
<dbReference type="EMBL" id="WTYM01000032">
    <property type="protein sequence ID" value="MXO59069.1"/>
    <property type="molecule type" value="Genomic_DNA"/>
</dbReference>
<feature type="transmembrane region" description="Helical" evidence="1">
    <location>
        <begin position="45"/>
        <end position="67"/>
    </location>
</feature>
<dbReference type="RefSeq" id="WP_159793172.1">
    <property type="nucleotide sequence ID" value="NZ_WTYM01000032.1"/>
</dbReference>
<evidence type="ECO:0000313" key="2">
    <source>
        <dbReference type="EMBL" id="MXO59069.1"/>
    </source>
</evidence>
<sequence length="132" mass="13926">MRFVLTALAMIGGIVFTFMGIGFLLTPESSGASLGLLPSGTQSLAVMRADMTAFFIVGGLALAFGAWQRNGELLLVPAALFGIAFTGRLVSFFADGTYPGFWQPMLVEASVVVLSVLSSQMLPHRAVGHETI</sequence>
<reference evidence="2 3" key="1">
    <citation type="submission" date="2019-12" db="EMBL/GenBank/DDBJ databases">
        <title>Genomic-based taxomic classification of the family Erythrobacteraceae.</title>
        <authorList>
            <person name="Xu L."/>
        </authorList>
    </citation>
    <scope>NUCLEOTIDE SEQUENCE [LARGE SCALE GENOMIC DNA]</scope>
    <source>
        <strain evidence="2 3">MCCC 1K01500</strain>
    </source>
</reference>
<proteinExistence type="predicted"/>
<feature type="transmembrane region" description="Helical" evidence="1">
    <location>
        <begin position="74"/>
        <end position="94"/>
    </location>
</feature>
<protein>
    <recommendedName>
        <fullName evidence="4">DUF4345 domain-containing protein</fullName>
    </recommendedName>
</protein>
<comment type="caution">
    <text evidence="2">The sequence shown here is derived from an EMBL/GenBank/DDBJ whole genome shotgun (WGS) entry which is preliminary data.</text>
</comment>
<keyword evidence="1" id="KW-0472">Membrane</keyword>
<dbReference type="AlphaFoldDB" id="A0A6I4SUD4"/>
<keyword evidence="3" id="KW-1185">Reference proteome</keyword>
<evidence type="ECO:0008006" key="4">
    <source>
        <dbReference type="Google" id="ProtNLM"/>
    </source>
</evidence>
<evidence type="ECO:0000256" key="1">
    <source>
        <dbReference type="SAM" id="Phobius"/>
    </source>
</evidence>
<evidence type="ECO:0000313" key="3">
    <source>
        <dbReference type="Proteomes" id="UP000433652"/>
    </source>
</evidence>
<keyword evidence="1" id="KW-1133">Transmembrane helix</keyword>
<dbReference type="OrthoDB" id="5875348at2"/>
<organism evidence="2 3">
    <name type="scientific">Croceibacterium salegens</name>
    <dbReference type="NCBI Taxonomy" id="1737568"/>
    <lineage>
        <taxon>Bacteria</taxon>
        <taxon>Pseudomonadati</taxon>
        <taxon>Pseudomonadota</taxon>
        <taxon>Alphaproteobacteria</taxon>
        <taxon>Sphingomonadales</taxon>
        <taxon>Erythrobacteraceae</taxon>
        <taxon>Croceibacterium</taxon>
    </lineage>
</organism>
<feature type="transmembrane region" description="Helical" evidence="1">
    <location>
        <begin position="7"/>
        <end position="25"/>
    </location>
</feature>
<keyword evidence="1" id="KW-0812">Transmembrane</keyword>
<accession>A0A6I4SUD4</accession>